<reference evidence="1 2" key="2">
    <citation type="journal article" date="2022" name="Mol. Ecol. Resour.">
        <title>The genomes of chicory, endive, great burdock and yacon provide insights into Asteraceae paleo-polyploidization history and plant inulin production.</title>
        <authorList>
            <person name="Fan W."/>
            <person name="Wang S."/>
            <person name="Wang H."/>
            <person name="Wang A."/>
            <person name="Jiang F."/>
            <person name="Liu H."/>
            <person name="Zhao H."/>
            <person name="Xu D."/>
            <person name="Zhang Y."/>
        </authorList>
    </citation>
    <scope>NUCLEOTIDE SEQUENCE [LARGE SCALE GENOMIC DNA]</scope>
    <source>
        <strain evidence="2">cv. Yunnan</strain>
        <tissue evidence="1">Leaves</tissue>
    </source>
</reference>
<evidence type="ECO:0000313" key="2">
    <source>
        <dbReference type="Proteomes" id="UP001056120"/>
    </source>
</evidence>
<reference evidence="2" key="1">
    <citation type="journal article" date="2022" name="Mol. Ecol. Resour.">
        <title>The genomes of chicory, endive, great burdock and yacon provide insights into Asteraceae palaeo-polyploidization history and plant inulin production.</title>
        <authorList>
            <person name="Fan W."/>
            <person name="Wang S."/>
            <person name="Wang H."/>
            <person name="Wang A."/>
            <person name="Jiang F."/>
            <person name="Liu H."/>
            <person name="Zhao H."/>
            <person name="Xu D."/>
            <person name="Zhang Y."/>
        </authorList>
    </citation>
    <scope>NUCLEOTIDE SEQUENCE [LARGE SCALE GENOMIC DNA]</scope>
    <source>
        <strain evidence="2">cv. Yunnan</strain>
    </source>
</reference>
<accession>A0ACB9CDL7</accession>
<dbReference type="EMBL" id="CM042038">
    <property type="protein sequence ID" value="KAI3732406.1"/>
    <property type="molecule type" value="Genomic_DNA"/>
</dbReference>
<gene>
    <name evidence="1" type="ORF">L1987_63611</name>
</gene>
<sequence>MLIFRGCYFQEEEHVKMNMSIETAYRKSIETVLDWISKEVDTNKTQLIFRSFSPMHFRFRGGDWKSGGSCHLETLPDPDVFPQYSWISVIKTREWVIITNKTRVTERDLYVIQMKRWAHAWNELLYVVFLKREYSLSGSSTAATTASLIYSNNRSLAEKWKCVWPIPMLISFNFKVVIARKKKDTKFVLVVSLDDHSISSKWIEALRA</sequence>
<proteinExistence type="predicted"/>
<name>A0ACB9CDL7_9ASTR</name>
<organism evidence="1 2">
    <name type="scientific">Smallanthus sonchifolius</name>
    <dbReference type="NCBI Taxonomy" id="185202"/>
    <lineage>
        <taxon>Eukaryota</taxon>
        <taxon>Viridiplantae</taxon>
        <taxon>Streptophyta</taxon>
        <taxon>Embryophyta</taxon>
        <taxon>Tracheophyta</taxon>
        <taxon>Spermatophyta</taxon>
        <taxon>Magnoliopsida</taxon>
        <taxon>eudicotyledons</taxon>
        <taxon>Gunneridae</taxon>
        <taxon>Pentapetalae</taxon>
        <taxon>asterids</taxon>
        <taxon>campanulids</taxon>
        <taxon>Asterales</taxon>
        <taxon>Asteraceae</taxon>
        <taxon>Asteroideae</taxon>
        <taxon>Heliantheae alliance</taxon>
        <taxon>Millerieae</taxon>
        <taxon>Smallanthus</taxon>
    </lineage>
</organism>
<protein>
    <submittedName>
        <fullName evidence="1">Uncharacterized protein</fullName>
    </submittedName>
</protein>
<evidence type="ECO:0000313" key="1">
    <source>
        <dbReference type="EMBL" id="KAI3732406.1"/>
    </source>
</evidence>
<keyword evidence="2" id="KW-1185">Reference proteome</keyword>
<comment type="caution">
    <text evidence="1">The sequence shown here is derived from an EMBL/GenBank/DDBJ whole genome shotgun (WGS) entry which is preliminary data.</text>
</comment>
<dbReference type="Proteomes" id="UP001056120">
    <property type="component" value="Linkage Group LG21"/>
</dbReference>